<dbReference type="Pfam" id="PF04984">
    <property type="entry name" value="Phage_sheath_1"/>
    <property type="match status" value="1"/>
</dbReference>
<evidence type="ECO:0000259" key="8">
    <source>
        <dbReference type="Pfam" id="PF04984"/>
    </source>
</evidence>
<organism evidence="11">
    <name type="scientific">uncultured Caudovirales phage</name>
    <dbReference type="NCBI Taxonomy" id="2100421"/>
    <lineage>
        <taxon>Viruses</taxon>
        <taxon>Duplodnaviria</taxon>
        <taxon>Heunggongvirae</taxon>
        <taxon>Uroviricota</taxon>
        <taxon>Caudoviricetes</taxon>
        <taxon>Peduoviridae</taxon>
        <taxon>Maltschvirus</taxon>
        <taxon>Maltschvirus maltsch</taxon>
    </lineage>
</organism>
<reference evidence="11" key="1">
    <citation type="submission" date="2020-04" db="EMBL/GenBank/DDBJ databases">
        <authorList>
            <person name="Chiriac C."/>
            <person name="Salcher M."/>
            <person name="Ghai R."/>
            <person name="Kavagutti S V."/>
        </authorList>
    </citation>
    <scope>NUCLEOTIDE SEQUENCE</scope>
</reference>
<dbReference type="InterPro" id="IPR054564">
    <property type="entry name" value="Gp18_domIII_N"/>
</dbReference>
<comment type="similarity">
    <text evidence="1">Belongs to the myoviridae tail sheath protein family.</text>
</comment>
<keyword evidence="5" id="KW-1229">Viral tail sheath protein</keyword>
<evidence type="ECO:0000256" key="3">
    <source>
        <dbReference type="ARBA" id="ARBA00022732"/>
    </source>
</evidence>
<sequence>MAVQNFGSGGGGFQLSPGVNISEVDLTTVTPAVDTTIGAFAGVFRWGPVNERTLVTSENDLVRKFGKPTNINPETFFTAANFLSYSNSLQLVRAANTSTQFAAIGGTGAGSASAALTVYNNNDYDVKSPSWGATDIQYIARWPGAIGNSLKVSMCENATQYTSTANLLAQSYTLGAAAGEAQGNTGLFNGPNTGLVVAVGSSAGVITLDGSTNGYLTFSAEEANNLQATLNTFAARYAVGDYLVVGTGTTQALKITSKSVIVGNTGGVNTGVGFINLTFDQPLKLSSSIDTDSVTRFWEYFSQVDAAPGRSTFVTVNGNTALQLSNTAAQNDEVHVIIADEDGEVTGNPGTILEVWQGLSRATDAKLSDGTSNYFKNVINEQSQFIWFADDRPGAESNTALNIATATSSAPLTVSLAGGNDQSETDIAFTAIANAYDQFVSPEDVDISLLITGRTRGGENGTQLANYLIDNIAEVRKDCVVFVSPEKTDVVNATSPETKVVEFRNSLRSSSYAVLDSGYKQQYDKYNDLYRWIPLNGDIAGLCVRTDNARDPWFSPAGTNRGQIRNSIKLAFNPNLAQRDLLYKNGINPVISLQGQGTVLFGDKTLLSKPSAFDRINVRRLFIVLQKAISTAAKSFLFEFNDEFTRTQFRNLVEPFLRDVQGRRGIYDFKVVCDETNNTPEVIDNNRFVGDIYIKPARSINYIQLNFVAVRSGIEFSEIVG</sequence>
<keyword evidence="2" id="KW-1162">Viral penetration into host cytoplasm</keyword>
<dbReference type="Pfam" id="PF17482">
    <property type="entry name" value="Phage_sheath_1C"/>
    <property type="match status" value="1"/>
</dbReference>
<dbReference type="Gene3D" id="3.40.50.11780">
    <property type="match status" value="2"/>
</dbReference>
<dbReference type="InterPro" id="IPR020287">
    <property type="entry name" value="Tail_sheath_C"/>
</dbReference>
<feature type="domain" description="Tail sheath protein subtilisin-like" evidence="8">
    <location>
        <begin position="461"/>
        <end position="606"/>
    </location>
</feature>
<dbReference type="GO" id="GO:0098027">
    <property type="term" value="C:virus tail, sheath"/>
    <property type="evidence" value="ECO:0007669"/>
    <property type="project" value="UniProtKB-KW"/>
</dbReference>
<protein>
    <submittedName>
        <fullName evidence="11">Tail sheath protein</fullName>
    </submittedName>
</protein>
<dbReference type="InterPro" id="IPR035089">
    <property type="entry name" value="Phage_sheath_subtilisin"/>
</dbReference>
<dbReference type="GO" id="GO:0099000">
    <property type="term" value="P:symbiont genome ejection through host cell envelope, contractile tail mechanism"/>
    <property type="evidence" value="ECO:0007669"/>
    <property type="project" value="UniProtKB-KW"/>
</dbReference>
<evidence type="ECO:0000256" key="7">
    <source>
        <dbReference type="ARBA" id="ARBA00023296"/>
    </source>
</evidence>
<evidence type="ECO:0000313" key="11">
    <source>
        <dbReference type="EMBL" id="CAB4142852.1"/>
    </source>
</evidence>
<dbReference type="EMBL" id="LR796423">
    <property type="protein sequence ID" value="CAB4142852.1"/>
    <property type="molecule type" value="Genomic_DNA"/>
</dbReference>
<keyword evidence="3" id="KW-1227">Viral tail protein</keyword>
<keyword evidence="4" id="KW-1242">Viral contractile tail ejection system</keyword>
<keyword evidence="5" id="KW-0946">Virion</keyword>
<keyword evidence="7" id="KW-1160">Virus entry into host cell</keyword>
<evidence type="ECO:0000259" key="10">
    <source>
        <dbReference type="Pfam" id="PF22671"/>
    </source>
</evidence>
<keyword evidence="6" id="KW-1171">Viral genome ejection through host cell envelope</keyword>
<feature type="domain" description="Tail sheath protein Gp18-like" evidence="10">
    <location>
        <begin position="37"/>
        <end position="93"/>
    </location>
</feature>
<feature type="domain" description="Tail sheath protein C-terminal" evidence="9">
    <location>
        <begin position="608"/>
        <end position="708"/>
    </location>
</feature>
<evidence type="ECO:0000256" key="5">
    <source>
        <dbReference type="ARBA" id="ARBA00023003"/>
    </source>
</evidence>
<gene>
    <name evidence="11" type="ORF">UFOVP447_46</name>
</gene>
<evidence type="ECO:0000256" key="2">
    <source>
        <dbReference type="ARBA" id="ARBA00022595"/>
    </source>
</evidence>
<name>A0A6J5M9F5_9CAUD</name>
<evidence type="ECO:0000259" key="9">
    <source>
        <dbReference type="Pfam" id="PF17482"/>
    </source>
</evidence>
<dbReference type="PANTHER" id="PTHR35861">
    <property type="match status" value="1"/>
</dbReference>
<evidence type="ECO:0000256" key="1">
    <source>
        <dbReference type="ARBA" id="ARBA00008005"/>
    </source>
</evidence>
<dbReference type="PANTHER" id="PTHR35861:SF1">
    <property type="entry name" value="PHAGE TAIL SHEATH PROTEIN"/>
    <property type="match status" value="1"/>
</dbReference>
<dbReference type="InterPro" id="IPR052042">
    <property type="entry name" value="Tail_sheath_structural"/>
</dbReference>
<evidence type="ECO:0000256" key="6">
    <source>
        <dbReference type="ARBA" id="ARBA00023009"/>
    </source>
</evidence>
<proteinExistence type="inferred from homology"/>
<accession>A0A6J5M9F5</accession>
<dbReference type="Pfam" id="PF22671">
    <property type="entry name" value="Gp18_domIII_N"/>
    <property type="match status" value="1"/>
</dbReference>
<evidence type="ECO:0000256" key="4">
    <source>
        <dbReference type="ARBA" id="ARBA00022766"/>
    </source>
</evidence>